<evidence type="ECO:0000256" key="1">
    <source>
        <dbReference type="SAM" id="MobiDB-lite"/>
    </source>
</evidence>
<evidence type="ECO:0008006" key="4">
    <source>
        <dbReference type="Google" id="ProtNLM"/>
    </source>
</evidence>
<comment type="caution">
    <text evidence="2">The sequence shown here is derived from an EMBL/GenBank/DDBJ whole genome shotgun (WGS) entry which is preliminary data.</text>
</comment>
<feature type="region of interest" description="Disordered" evidence="1">
    <location>
        <begin position="298"/>
        <end position="340"/>
    </location>
</feature>
<reference evidence="2" key="1">
    <citation type="journal article" date="2022" name="Int. J. Mol. Sci.">
        <title>Draft Genome of Tanacetum Coccineum: Genomic Comparison of Closely Related Tanacetum-Family Plants.</title>
        <authorList>
            <person name="Yamashiro T."/>
            <person name="Shiraishi A."/>
            <person name="Nakayama K."/>
            <person name="Satake H."/>
        </authorList>
    </citation>
    <scope>NUCLEOTIDE SEQUENCE</scope>
</reference>
<proteinExistence type="predicted"/>
<organism evidence="2 3">
    <name type="scientific">Tanacetum coccineum</name>
    <dbReference type="NCBI Taxonomy" id="301880"/>
    <lineage>
        <taxon>Eukaryota</taxon>
        <taxon>Viridiplantae</taxon>
        <taxon>Streptophyta</taxon>
        <taxon>Embryophyta</taxon>
        <taxon>Tracheophyta</taxon>
        <taxon>Spermatophyta</taxon>
        <taxon>Magnoliopsida</taxon>
        <taxon>eudicotyledons</taxon>
        <taxon>Gunneridae</taxon>
        <taxon>Pentapetalae</taxon>
        <taxon>asterids</taxon>
        <taxon>campanulids</taxon>
        <taxon>Asterales</taxon>
        <taxon>Asteraceae</taxon>
        <taxon>Asteroideae</taxon>
        <taxon>Anthemideae</taxon>
        <taxon>Anthemidinae</taxon>
        <taxon>Tanacetum</taxon>
    </lineage>
</organism>
<name>A0ABQ4YCN5_9ASTR</name>
<dbReference type="EMBL" id="BQNB010010306">
    <property type="protein sequence ID" value="GJS75479.1"/>
    <property type="molecule type" value="Genomic_DNA"/>
</dbReference>
<evidence type="ECO:0000313" key="3">
    <source>
        <dbReference type="Proteomes" id="UP001151760"/>
    </source>
</evidence>
<gene>
    <name evidence="2" type="ORF">Tco_0725360</name>
</gene>
<sequence>MPRATVGDTTRTKSYIPKVSEIPGFSPVLAQFYKPIENRCIHEGRVVDQLYYKSNGIERMFTNVCFNCLFEINEPIVPRFILDFYSQVKVQTDEHGYLLISFMIQHEFITLSLSQFSQILRIPYNGQAVFTNEWDLASLAYSQETEGPYHTYLPTPDDIRRFLQIERVDLNRTIKSQSVVLTPNQILTKELRQDMRRWEELIRENVFGLGGNQDHLSACLAHMLYCIVAEEQYNLAYFFVKRIECARSNPTANLPYGMFLTRLYRHIMEHYPHLDNGIYNVVDRVMCPLALKQTRKPQSDRGKACHSVSSTFAHHNRGSSSRQGDDDEDDGASRASTPSLTTYLNSLKPLDYQQYDIPTSSQQDDDLLFERQTHLLNQTQQMHKELRGGFKSFGKALRGVFRKKKK</sequence>
<accession>A0ABQ4YCN5</accession>
<keyword evidence="3" id="KW-1185">Reference proteome</keyword>
<protein>
    <recommendedName>
        <fullName evidence="4">Ribosomal protein L7Ae/L30e/S12e/Gadd45</fullName>
    </recommendedName>
</protein>
<feature type="compositionally biased region" description="Polar residues" evidence="1">
    <location>
        <begin position="307"/>
        <end position="322"/>
    </location>
</feature>
<reference evidence="2" key="2">
    <citation type="submission" date="2022-01" db="EMBL/GenBank/DDBJ databases">
        <authorList>
            <person name="Yamashiro T."/>
            <person name="Shiraishi A."/>
            <person name="Satake H."/>
            <person name="Nakayama K."/>
        </authorList>
    </citation>
    <scope>NUCLEOTIDE SEQUENCE</scope>
</reference>
<evidence type="ECO:0000313" key="2">
    <source>
        <dbReference type="EMBL" id="GJS75479.1"/>
    </source>
</evidence>
<dbReference type="Proteomes" id="UP001151760">
    <property type="component" value="Unassembled WGS sequence"/>
</dbReference>